<dbReference type="Proteomes" id="UP000502699">
    <property type="component" value="Chromosome"/>
</dbReference>
<dbReference type="RefSeq" id="WP_166270469.1">
    <property type="nucleotide sequence ID" value="NZ_CP048029.1"/>
</dbReference>
<evidence type="ECO:0000313" key="2">
    <source>
        <dbReference type="Proteomes" id="UP000502699"/>
    </source>
</evidence>
<dbReference type="InterPro" id="IPR011990">
    <property type="entry name" value="TPR-like_helical_dom_sf"/>
</dbReference>
<dbReference type="AlphaFoldDB" id="A0A6G7VCV6"/>
<gene>
    <name evidence="1" type="ORF">GWK36_06605</name>
</gene>
<evidence type="ECO:0000313" key="1">
    <source>
        <dbReference type="EMBL" id="QIK37706.1"/>
    </source>
</evidence>
<dbReference type="Gene3D" id="1.25.40.10">
    <property type="entry name" value="Tetratricopeptide repeat domain"/>
    <property type="match status" value="1"/>
</dbReference>
<reference evidence="2" key="1">
    <citation type="submission" date="2020-01" db="EMBL/GenBank/DDBJ databases">
        <title>Caldichromatium gen. nov., sp. nov., a thermophilic purple sulfur bacterium member of the family Chromatiaceae isolated from Nakabusa hot spring, Japan.</title>
        <authorList>
            <person name="Saini M.K."/>
            <person name="Hanada S."/>
            <person name="Tank M."/>
        </authorList>
    </citation>
    <scope>NUCLEOTIDE SEQUENCE [LARGE SCALE GENOMIC DNA]</scope>
    <source>
        <strain evidence="2">No.7</strain>
    </source>
</reference>
<dbReference type="EMBL" id="CP048029">
    <property type="protein sequence ID" value="QIK37706.1"/>
    <property type="molecule type" value="Genomic_DNA"/>
</dbReference>
<sequence>MSAFTLPQALQQAILHHQAGRFSEAEKLYRAILAQDPRHPDANHNLEQLARQLG</sequence>
<organism evidence="1 2">
    <name type="scientific">Caldichromatium japonicum</name>
    <dbReference type="NCBI Taxonomy" id="2699430"/>
    <lineage>
        <taxon>Bacteria</taxon>
        <taxon>Pseudomonadati</taxon>
        <taxon>Pseudomonadota</taxon>
        <taxon>Gammaproteobacteria</taxon>
        <taxon>Chromatiales</taxon>
        <taxon>Chromatiaceae</taxon>
        <taxon>Caldichromatium</taxon>
    </lineage>
</organism>
<proteinExistence type="predicted"/>
<dbReference type="KEGG" id="cjap:GWK36_06605"/>
<dbReference type="SUPFAM" id="SSF48452">
    <property type="entry name" value="TPR-like"/>
    <property type="match status" value="1"/>
</dbReference>
<protein>
    <submittedName>
        <fullName evidence="1">Tetratricopeptide repeat protein</fullName>
    </submittedName>
</protein>
<accession>A0A6G7VCV6</accession>
<name>A0A6G7VCV6_9GAMM</name>
<keyword evidence="2" id="KW-1185">Reference proteome</keyword>
<dbReference type="Pfam" id="PF13428">
    <property type="entry name" value="TPR_14"/>
    <property type="match status" value="1"/>
</dbReference>